<sequence>MCSPDACVGGWGQPCHRCTETVQPKVTETVFFADTGNSDKYGWPSIDSCSVKRSFAVHVGIYQRSKREGREPSSEQRETVCSRIRRIQQNIWKIPAEYAEEGVNEWFNRTFTRSLLEIDLASIPGNCPLTRLGSTMREVLGFDGVSFDPERVYVLRHYVLKRFIDLLDGEKSADPIKVFIKQEPHKRQKLDEGRLRLISAVSIVDTMVDRMLFCDIFDAVKKTPLRTPVAIGWTPLATGSAYLKAHFKGHTFDTDKKYWDWTFPWWLLADCYTTLIDRPEFPVWKRRVAYQRFYMLYRYAVFSFPDGSMVAQKGDGIQKSGCFLTLLLNSLGQWHLHALAELNIGVKVPMVTFGDDVTQLSTPHNNDFVKYYESLGFVVKSSLNEDIEFCGFHIYSAARFLPAYKDKHIFMLRHLTLDPEIATQTLQSYQYIYWYDKPFLALIRSIAKMRGLIDAIVNDEDIMRVVLGQ</sequence>
<dbReference type="GO" id="GO:0006351">
    <property type="term" value="P:DNA-templated transcription"/>
    <property type="evidence" value="ECO:0007669"/>
    <property type="project" value="InterPro"/>
</dbReference>
<comment type="catalytic activity">
    <reaction evidence="6">
        <text>RNA(n) + a ribonucleoside 5'-triphosphate = RNA(n+1) + diphosphate</text>
        <dbReference type="Rhea" id="RHEA:21248"/>
        <dbReference type="Rhea" id="RHEA-COMP:14527"/>
        <dbReference type="Rhea" id="RHEA-COMP:17342"/>
        <dbReference type="ChEBI" id="CHEBI:33019"/>
        <dbReference type="ChEBI" id="CHEBI:61557"/>
        <dbReference type="ChEBI" id="CHEBI:140395"/>
        <dbReference type="EC" id="2.7.7.48"/>
    </reaction>
</comment>
<keyword evidence="3" id="KW-0548">Nucleotidyltransferase</keyword>
<reference evidence="8" key="1">
    <citation type="submission" date="2020-02" db="EMBL/GenBank/DDBJ databases">
        <title>Comparative analysis of RNA virome composition in rabbits and associated ectoparasites.</title>
        <authorList>
            <person name="Mahar J.E."/>
            <person name="Shi M."/>
            <person name="Hall R.N."/>
            <person name="Strive T."/>
            <person name="Holmes E.C."/>
        </authorList>
    </citation>
    <scope>NUCLEOTIDE SEQUENCE</scope>
    <source>
        <strain evidence="8">GudgUn_DN37174-10</strain>
    </source>
</reference>
<evidence type="ECO:0000256" key="5">
    <source>
        <dbReference type="ARBA" id="ARBA00022953"/>
    </source>
</evidence>
<dbReference type="GO" id="GO:0003723">
    <property type="term" value="F:RNA binding"/>
    <property type="evidence" value="ECO:0007669"/>
    <property type="project" value="InterPro"/>
</dbReference>
<keyword evidence="2" id="KW-0808">Transferase</keyword>
<dbReference type="SUPFAM" id="SSF56672">
    <property type="entry name" value="DNA/RNA polymerases"/>
    <property type="match status" value="1"/>
</dbReference>
<evidence type="ECO:0000259" key="7">
    <source>
        <dbReference type="Pfam" id="PF00680"/>
    </source>
</evidence>
<evidence type="ECO:0000256" key="2">
    <source>
        <dbReference type="ARBA" id="ARBA00022679"/>
    </source>
</evidence>
<evidence type="ECO:0000313" key="8">
    <source>
        <dbReference type="EMBL" id="QIJ70118.1"/>
    </source>
</evidence>
<dbReference type="InterPro" id="IPR043502">
    <property type="entry name" value="DNA/RNA_pol_sf"/>
</dbReference>
<dbReference type="GO" id="GO:0003968">
    <property type="term" value="F:RNA-directed RNA polymerase activity"/>
    <property type="evidence" value="ECO:0007669"/>
    <property type="project" value="UniProtKB-KW"/>
</dbReference>
<keyword evidence="5" id="KW-0693">Viral RNA replication</keyword>
<dbReference type="PRINTS" id="PR00914">
    <property type="entry name" value="LVIRUSRNAPOL"/>
</dbReference>
<keyword evidence="1 8" id="KW-0696">RNA-directed RNA polymerase</keyword>
<dbReference type="Pfam" id="PF00680">
    <property type="entry name" value="RdRP_1"/>
    <property type="match status" value="1"/>
</dbReference>
<dbReference type="InterPro" id="IPR001205">
    <property type="entry name" value="RNA-dir_pol_C"/>
</dbReference>
<protein>
    <submittedName>
        <fullName evidence="8">RNA-dependent RNA polymerase</fullName>
    </submittedName>
</protein>
<evidence type="ECO:0000256" key="3">
    <source>
        <dbReference type="ARBA" id="ARBA00022695"/>
    </source>
</evidence>
<evidence type="ECO:0000256" key="1">
    <source>
        <dbReference type="ARBA" id="ARBA00022484"/>
    </source>
</evidence>
<dbReference type="GO" id="GO:0000166">
    <property type="term" value="F:nucleotide binding"/>
    <property type="evidence" value="ECO:0007669"/>
    <property type="project" value="UniProtKB-KW"/>
</dbReference>
<organism evidence="8">
    <name type="scientific">Jeffords solemo-like virus</name>
    <dbReference type="NCBI Taxonomy" id="2716738"/>
    <lineage>
        <taxon>Viruses</taxon>
        <taxon>Riboviria</taxon>
        <taxon>Orthornavirae</taxon>
        <taxon>Pisuviricota</taxon>
        <taxon>Pisoniviricetes</taxon>
        <taxon>Sobelivirales</taxon>
        <taxon>Solemoviridae</taxon>
    </lineage>
</organism>
<keyword evidence="4" id="KW-0547">Nucleotide-binding</keyword>
<dbReference type="InterPro" id="IPR001795">
    <property type="entry name" value="RNA-dir_pol_luteovirus"/>
</dbReference>
<name>A0A6G7PS26_9VIRU</name>
<evidence type="ECO:0000256" key="6">
    <source>
        <dbReference type="ARBA" id="ARBA00048744"/>
    </source>
</evidence>
<proteinExistence type="predicted"/>
<evidence type="ECO:0000256" key="4">
    <source>
        <dbReference type="ARBA" id="ARBA00022741"/>
    </source>
</evidence>
<feature type="domain" description="RNA-directed RNA polymerase C-terminal" evidence="7">
    <location>
        <begin position="179"/>
        <end position="362"/>
    </location>
</feature>
<dbReference type="EMBL" id="MT129762">
    <property type="protein sequence ID" value="QIJ70118.1"/>
    <property type="molecule type" value="Genomic_RNA"/>
</dbReference>
<accession>A0A6G7PS26</accession>